<dbReference type="Proteomes" id="UP000198769">
    <property type="component" value="Unassembled WGS sequence"/>
</dbReference>
<protein>
    <recommendedName>
        <fullName evidence="4">Tetratricopeptide repeat-containing protein</fullName>
    </recommendedName>
</protein>
<dbReference type="EMBL" id="FOVD01000007">
    <property type="protein sequence ID" value="SFN73460.1"/>
    <property type="molecule type" value="Genomic_DNA"/>
</dbReference>
<organism evidence="2 3">
    <name type="scientific">Chryseobacterium oleae</name>
    <dbReference type="NCBI Taxonomy" id="491207"/>
    <lineage>
        <taxon>Bacteria</taxon>
        <taxon>Pseudomonadati</taxon>
        <taxon>Bacteroidota</taxon>
        <taxon>Flavobacteriia</taxon>
        <taxon>Flavobacteriales</taxon>
        <taxon>Weeksellaceae</taxon>
        <taxon>Chryseobacterium group</taxon>
        <taxon>Chryseobacterium</taxon>
    </lineage>
</organism>
<evidence type="ECO:0000313" key="3">
    <source>
        <dbReference type="Proteomes" id="UP000198769"/>
    </source>
</evidence>
<proteinExistence type="predicted"/>
<dbReference type="RefSeq" id="WP_090026584.1">
    <property type="nucleotide sequence ID" value="NZ_FOVD01000007.1"/>
</dbReference>
<name>A0A1I5BFL1_CHROL</name>
<accession>A0A1I5BFL1</accession>
<dbReference type="AlphaFoldDB" id="A0A1I5BFL1"/>
<keyword evidence="3" id="KW-1185">Reference proteome</keyword>
<keyword evidence="1" id="KW-0732">Signal</keyword>
<gene>
    <name evidence="2" type="ORF">SAMN05421594_4031</name>
</gene>
<dbReference type="Gene3D" id="1.25.40.10">
    <property type="entry name" value="Tetratricopeptide repeat domain"/>
    <property type="match status" value="1"/>
</dbReference>
<dbReference type="SUPFAM" id="SSF48452">
    <property type="entry name" value="TPR-like"/>
    <property type="match status" value="1"/>
</dbReference>
<evidence type="ECO:0000313" key="2">
    <source>
        <dbReference type="EMBL" id="SFN73460.1"/>
    </source>
</evidence>
<evidence type="ECO:0000256" key="1">
    <source>
        <dbReference type="SAM" id="SignalP"/>
    </source>
</evidence>
<dbReference type="OrthoDB" id="1255359at2"/>
<dbReference type="InterPro" id="IPR011990">
    <property type="entry name" value="TPR-like_helical_dom_sf"/>
</dbReference>
<sequence>MIVRLVCIFLFACLSFASAQVNPGEVFPVATLTHEFTVPAKNLKEETVITRLLEIPRAALFKNKDWNESSSSFTSFEKIESVVIFQKINKTKDRNYNFSCAATIHYVKGEFQVELITHNFEKFLESDGKPNSFYDVKYLEYYQAMSQEFKSLVTKYLSGNTTAAENRDIQLNKAADLTSSGKNEDALKINNKILASDPQNSLALFNKTQLLFAKKKYAETLNTINLAEKNTELDDFEILTYKNIKIQSFMATGQNQKALEETHKTVQLTAEIDPEKAFETIEDENGKETFAPTDRTKLLLLSVFNYEQLKKNKEAVESLKKFEALIPNNDVSLLTKVFKFYCLLKSRENTERVRSIILKDSPKANLQCKN</sequence>
<feature type="chain" id="PRO_5011510427" description="Tetratricopeptide repeat-containing protein" evidence="1">
    <location>
        <begin position="20"/>
        <end position="370"/>
    </location>
</feature>
<reference evidence="3" key="1">
    <citation type="submission" date="2016-10" db="EMBL/GenBank/DDBJ databases">
        <authorList>
            <person name="Varghese N."/>
            <person name="Submissions S."/>
        </authorList>
    </citation>
    <scope>NUCLEOTIDE SEQUENCE [LARGE SCALE GENOMIC DNA]</scope>
    <source>
        <strain evidence="3">DSM 25575</strain>
    </source>
</reference>
<feature type="signal peptide" evidence="1">
    <location>
        <begin position="1"/>
        <end position="19"/>
    </location>
</feature>
<evidence type="ECO:0008006" key="4">
    <source>
        <dbReference type="Google" id="ProtNLM"/>
    </source>
</evidence>